<evidence type="ECO:0000313" key="2">
    <source>
        <dbReference type="Proteomes" id="UP001609186"/>
    </source>
</evidence>
<dbReference type="Proteomes" id="UP001609186">
    <property type="component" value="Unassembled WGS sequence"/>
</dbReference>
<feature type="non-terminal residue" evidence="1">
    <location>
        <position position="1"/>
    </location>
</feature>
<name>A0ABW7LHZ9_9BURK</name>
<reference evidence="1 2" key="1">
    <citation type="submission" date="2024-10" db="EMBL/GenBank/DDBJ databases">
        <title>Burkholderia semiarida in Mexico.</title>
        <authorList>
            <person name="Estrada P."/>
        </authorList>
    </citation>
    <scope>NUCLEOTIDE SEQUENCE [LARGE SCALE GENOMIC DNA]</scope>
    <source>
        <strain evidence="1 2">CLM7-1</strain>
    </source>
</reference>
<dbReference type="GO" id="GO:0016787">
    <property type="term" value="F:hydrolase activity"/>
    <property type="evidence" value="ECO:0007669"/>
    <property type="project" value="UniProtKB-KW"/>
</dbReference>
<proteinExistence type="predicted"/>
<gene>
    <name evidence="1" type="ORF">ACGTRS_34015</name>
</gene>
<keyword evidence="2" id="KW-1185">Reference proteome</keyword>
<accession>A0ABW7LHZ9</accession>
<evidence type="ECO:0000313" key="1">
    <source>
        <dbReference type="EMBL" id="MFH5256253.1"/>
    </source>
</evidence>
<keyword evidence="1" id="KW-0378">Hydrolase</keyword>
<dbReference type="EMBL" id="JBIMPM010000242">
    <property type="protein sequence ID" value="MFH5256253.1"/>
    <property type="molecule type" value="Genomic_DNA"/>
</dbReference>
<comment type="caution">
    <text evidence="1">The sequence shown here is derived from an EMBL/GenBank/DDBJ whole genome shotgun (WGS) entry which is preliminary data.</text>
</comment>
<sequence length="41" mass="4537">VELDQPEDGGHAGFMTGPFPGRLDWLSVRVFGYCARFVDHG</sequence>
<protein>
    <submittedName>
        <fullName evidence="1">Alpha/beta hydrolase</fullName>
    </submittedName>
</protein>
<organism evidence="1 2">
    <name type="scientific">Burkholderia semiarida</name>
    <dbReference type="NCBI Taxonomy" id="2843303"/>
    <lineage>
        <taxon>Bacteria</taxon>
        <taxon>Pseudomonadati</taxon>
        <taxon>Pseudomonadota</taxon>
        <taxon>Betaproteobacteria</taxon>
        <taxon>Burkholderiales</taxon>
        <taxon>Burkholderiaceae</taxon>
        <taxon>Burkholderia</taxon>
        <taxon>Burkholderia cepacia complex</taxon>
    </lineage>
</organism>